<dbReference type="GO" id="GO:0004519">
    <property type="term" value="F:endonuclease activity"/>
    <property type="evidence" value="ECO:0007669"/>
    <property type="project" value="UniProtKB-KW"/>
</dbReference>
<feature type="non-terminal residue" evidence="11">
    <location>
        <position position="106"/>
    </location>
</feature>
<dbReference type="GO" id="GO:0006310">
    <property type="term" value="P:DNA recombination"/>
    <property type="evidence" value="ECO:0007669"/>
    <property type="project" value="UniProtKB-KW"/>
</dbReference>
<dbReference type="STRING" id="103372.F4WCZ7"/>
<accession>F4WCZ7</accession>
<feature type="domain" description="Retroviral polymerase SH3-like" evidence="10">
    <location>
        <begin position="69"/>
        <end position="105"/>
    </location>
</feature>
<gene>
    <name evidence="11" type="ORF">G5I_03434</name>
</gene>
<dbReference type="Proteomes" id="UP000007755">
    <property type="component" value="Unassembled WGS sequence"/>
</dbReference>
<keyword evidence="12" id="KW-1185">Reference proteome</keyword>
<organism evidence="12">
    <name type="scientific">Acromyrmex echinatior</name>
    <name type="common">Panamanian leafcutter ant</name>
    <name type="synonym">Acromyrmex octospinosus echinatior</name>
    <dbReference type="NCBI Taxonomy" id="103372"/>
    <lineage>
        <taxon>Eukaryota</taxon>
        <taxon>Metazoa</taxon>
        <taxon>Ecdysozoa</taxon>
        <taxon>Arthropoda</taxon>
        <taxon>Hexapoda</taxon>
        <taxon>Insecta</taxon>
        <taxon>Pterygota</taxon>
        <taxon>Neoptera</taxon>
        <taxon>Endopterygota</taxon>
        <taxon>Hymenoptera</taxon>
        <taxon>Apocrita</taxon>
        <taxon>Aculeata</taxon>
        <taxon>Formicoidea</taxon>
        <taxon>Formicidae</taxon>
        <taxon>Myrmicinae</taxon>
        <taxon>Acromyrmex</taxon>
    </lineage>
</organism>
<dbReference type="InParanoid" id="F4WCZ7"/>
<sequence length="106" mass="12236">MAERVIRSLTEKARSLLADANLPKFMWAECVSTACYLSNLVATRDLKKTSYELWHGKEPSIEHLRAFGCDVFVHIPKPKRNKFDKKARKGQLIGYGPSTKLYRVYF</sequence>
<dbReference type="PANTHER" id="PTHR42648:SF11">
    <property type="entry name" value="TRANSPOSON TY4-P GAG-POL POLYPROTEIN"/>
    <property type="match status" value="1"/>
</dbReference>
<evidence type="ECO:0000313" key="11">
    <source>
        <dbReference type="EMBL" id="EGI67921.1"/>
    </source>
</evidence>
<dbReference type="InterPro" id="IPR012337">
    <property type="entry name" value="RNaseH-like_sf"/>
</dbReference>
<evidence type="ECO:0000256" key="6">
    <source>
        <dbReference type="ARBA" id="ARBA00022908"/>
    </source>
</evidence>
<keyword evidence="3" id="KW-0255">Endonuclease</keyword>
<evidence type="ECO:0000256" key="8">
    <source>
        <dbReference type="ARBA" id="ARBA00022932"/>
    </source>
</evidence>
<dbReference type="SUPFAM" id="SSF53098">
    <property type="entry name" value="Ribonuclease H-like"/>
    <property type="match status" value="1"/>
</dbReference>
<dbReference type="eggNOG" id="KOG0017">
    <property type="taxonomic scope" value="Eukaryota"/>
</dbReference>
<keyword evidence="8" id="KW-0808">Transferase</keyword>
<evidence type="ECO:0000256" key="3">
    <source>
        <dbReference type="ARBA" id="ARBA00022759"/>
    </source>
</evidence>
<dbReference type="InterPro" id="IPR039537">
    <property type="entry name" value="Retrotran_Ty1/copia-like"/>
</dbReference>
<evidence type="ECO:0000256" key="4">
    <source>
        <dbReference type="ARBA" id="ARBA00022801"/>
    </source>
</evidence>
<proteinExistence type="predicted"/>
<evidence type="ECO:0000256" key="2">
    <source>
        <dbReference type="ARBA" id="ARBA00022723"/>
    </source>
</evidence>
<reference evidence="11" key="1">
    <citation type="submission" date="2011-02" db="EMBL/GenBank/DDBJ databases">
        <title>The genome of the leaf-cutting ant Acromyrmex echinatior suggests key adaptations to social evolution and fungus farming.</title>
        <authorList>
            <person name="Nygaard S."/>
            <person name="Zhang G."/>
        </authorList>
    </citation>
    <scope>NUCLEOTIDE SEQUENCE</scope>
</reference>
<evidence type="ECO:0000256" key="5">
    <source>
        <dbReference type="ARBA" id="ARBA00022842"/>
    </source>
</evidence>
<keyword evidence="8" id="KW-0548">Nucleotidyltransferase</keyword>
<dbReference type="AlphaFoldDB" id="F4WCZ7"/>
<dbReference type="GO" id="GO:0003676">
    <property type="term" value="F:nucleic acid binding"/>
    <property type="evidence" value="ECO:0007669"/>
    <property type="project" value="InterPro"/>
</dbReference>
<name>F4WCZ7_ACREC</name>
<keyword evidence="5" id="KW-0460">Magnesium</keyword>
<dbReference type="InterPro" id="IPR057670">
    <property type="entry name" value="SH3_retrovirus"/>
</dbReference>
<dbReference type="Pfam" id="PF25597">
    <property type="entry name" value="SH3_retrovirus"/>
    <property type="match status" value="1"/>
</dbReference>
<dbReference type="InterPro" id="IPR036397">
    <property type="entry name" value="RNaseH_sf"/>
</dbReference>
<keyword evidence="6" id="KW-0229">DNA integration</keyword>
<keyword evidence="7" id="KW-0695">RNA-directed DNA polymerase</keyword>
<dbReference type="GO" id="GO:0016787">
    <property type="term" value="F:hydrolase activity"/>
    <property type="evidence" value="ECO:0007669"/>
    <property type="project" value="UniProtKB-KW"/>
</dbReference>
<keyword evidence="1" id="KW-0540">Nuclease</keyword>
<dbReference type="Gene3D" id="3.30.420.10">
    <property type="entry name" value="Ribonuclease H-like superfamily/Ribonuclease H"/>
    <property type="match status" value="1"/>
</dbReference>
<dbReference type="GO" id="GO:0003887">
    <property type="term" value="F:DNA-directed DNA polymerase activity"/>
    <property type="evidence" value="ECO:0007669"/>
    <property type="project" value="UniProtKB-KW"/>
</dbReference>
<dbReference type="EMBL" id="GL888076">
    <property type="protein sequence ID" value="EGI67921.1"/>
    <property type="molecule type" value="Genomic_DNA"/>
</dbReference>
<dbReference type="PANTHER" id="PTHR42648">
    <property type="entry name" value="TRANSPOSASE, PUTATIVE-RELATED"/>
    <property type="match status" value="1"/>
</dbReference>
<evidence type="ECO:0000256" key="1">
    <source>
        <dbReference type="ARBA" id="ARBA00022722"/>
    </source>
</evidence>
<keyword evidence="4" id="KW-0378">Hydrolase</keyword>
<dbReference type="GO" id="GO:0046872">
    <property type="term" value="F:metal ion binding"/>
    <property type="evidence" value="ECO:0007669"/>
    <property type="project" value="UniProtKB-KW"/>
</dbReference>
<dbReference type="GO" id="GO:0003964">
    <property type="term" value="F:RNA-directed DNA polymerase activity"/>
    <property type="evidence" value="ECO:0007669"/>
    <property type="project" value="UniProtKB-KW"/>
</dbReference>
<evidence type="ECO:0000259" key="10">
    <source>
        <dbReference type="Pfam" id="PF25597"/>
    </source>
</evidence>
<keyword evidence="8" id="KW-0239">DNA-directed DNA polymerase</keyword>
<keyword evidence="9" id="KW-0233">DNA recombination</keyword>
<protein>
    <submittedName>
        <fullName evidence="11">Copia protein</fullName>
    </submittedName>
</protein>
<keyword evidence="2" id="KW-0479">Metal-binding</keyword>
<evidence type="ECO:0000313" key="12">
    <source>
        <dbReference type="Proteomes" id="UP000007755"/>
    </source>
</evidence>
<dbReference type="GO" id="GO:0015074">
    <property type="term" value="P:DNA integration"/>
    <property type="evidence" value="ECO:0007669"/>
    <property type="project" value="UniProtKB-KW"/>
</dbReference>
<evidence type="ECO:0000256" key="7">
    <source>
        <dbReference type="ARBA" id="ARBA00022918"/>
    </source>
</evidence>
<evidence type="ECO:0000256" key="9">
    <source>
        <dbReference type="ARBA" id="ARBA00023172"/>
    </source>
</evidence>